<dbReference type="Proteomes" id="UP000366872">
    <property type="component" value="Unassembled WGS sequence"/>
</dbReference>
<gene>
    <name evidence="1" type="ORF">PDESU_03691</name>
</gene>
<evidence type="ECO:0000313" key="1">
    <source>
        <dbReference type="EMBL" id="VGO15111.1"/>
    </source>
</evidence>
<dbReference type="EMBL" id="CAAHFG010000002">
    <property type="protein sequence ID" value="VGO15111.1"/>
    <property type="molecule type" value="Genomic_DNA"/>
</dbReference>
<evidence type="ECO:0000313" key="2">
    <source>
        <dbReference type="Proteomes" id="UP000366872"/>
    </source>
</evidence>
<keyword evidence="2" id="KW-1185">Reference proteome</keyword>
<sequence>MKQVKAAEKGSAFTVCGTHGELTVRLADGNVIGRSPEEAYLGAVVRVDVDEWQRAYPAEQLKPGSSHDILDFGSWDEHGLYEEPAYSWRKERAEAIAENRGKQQQIARPEYVAPYTCPQCRNKDVRVMDEDRDPQGMEKQVLCCARCSTEWKQTAVSRDSLLFGIEVNGQEHRFAEDQINAETVEIHVRGGVAYAPDDEDLPSGIRVVIIDHDNEQHE</sequence>
<organism evidence="1 2">
    <name type="scientific">Pontiella desulfatans</name>
    <dbReference type="NCBI Taxonomy" id="2750659"/>
    <lineage>
        <taxon>Bacteria</taxon>
        <taxon>Pseudomonadati</taxon>
        <taxon>Kiritimatiellota</taxon>
        <taxon>Kiritimatiellia</taxon>
        <taxon>Kiritimatiellales</taxon>
        <taxon>Pontiellaceae</taxon>
        <taxon>Pontiella</taxon>
    </lineage>
</organism>
<name>A0A6C2U6F8_PONDE</name>
<reference evidence="1 2" key="1">
    <citation type="submission" date="2019-04" db="EMBL/GenBank/DDBJ databases">
        <authorList>
            <person name="Van Vliet M D."/>
        </authorList>
    </citation>
    <scope>NUCLEOTIDE SEQUENCE [LARGE SCALE GENOMIC DNA]</scope>
    <source>
        <strain evidence="1 2">F1</strain>
    </source>
</reference>
<dbReference type="AlphaFoldDB" id="A0A6C2U6F8"/>
<accession>A0A6C2U6F8</accession>
<proteinExistence type="predicted"/>
<protein>
    <submittedName>
        <fullName evidence="1">Uncharacterized protein</fullName>
    </submittedName>
</protein>
<dbReference type="RefSeq" id="WP_136080713.1">
    <property type="nucleotide sequence ID" value="NZ_CAAHFG010000002.1"/>
</dbReference>